<proteinExistence type="predicted"/>
<protein>
    <submittedName>
        <fullName evidence="1">Jg25748 protein</fullName>
    </submittedName>
</protein>
<comment type="caution">
    <text evidence="1">The sequence shown here is derived from an EMBL/GenBank/DDBJ whole genome shotgun (WGS) entry which is preliminary data.</text>
</comment>
<reference evidence="1" key="1">
    <citation type="submission" date="2022-03" db="EMBL/GenBank/DDBJ databases">
        <authorList>
            <person name="Lindestad O."/>
        </authorList>
    </citation>
    <scope>NUCLEOTIDE SEQUENCE</scope>
</reference>
<dbReference type="OrthoDB" id="5419617at2759"/>
<evidence type="ECO:0000313" key="1">
    <source>
        <dbReference type="EMBL" id="CAH2208253.1"/>
    </source>
</evidence>
<organism evidence="1 2">
    <name type="scientific">Pararge aegeria aegeria</name>
    <dbReference type="NCBI Taxonomy" id="348720"/>
    <lineage>
        <taxon>Eukaryota</taxon>
        <taxon>Metazoa</taxon>
        <taxon>Ecdysozoa</taxon>
        <taxon>Arthropoda</taxon>
        <taxon>Hexapoda</taxon>
        <taxon>Insecta</taxon>
        <taxon>Pterygota</taxon>
        <taxon>Neoptera</taxon>
        <taxon>Endopterygota</taxon>
        <taxon>Lepidoptera</taxon>
        <taxon>Glossata</taxon>
        <taxon>Ditrysia</taxon>
        <taxon>Papilionoidea</taxon>
        <taxon>Nymphalidae</taxon>
        <taxon>Satyrinae</taxon>
        <taxon>Satyrini</taxon>
        <taxon>Parargina</taxon>
        <taxon>Pararge</taxon>
    </lineage>
</organism>
<name>A0A8S4QJ37_9NEOP</name>
<dbReference type="Proteomes" id="UP000838756">
    <property type="component" value="Unassembled WGS sequence"/>
</dbReference>
<keyword evidence="2" id="KW-1185">Reference proteome</keyword>
<sequence length="129" mass="14632">MITGHCPSKEHLSILGITDSSLCRACMETNEAMIHVMLQCNGVAEQRATHLGSSPTIHKAIGVLGVLLSLWSEFGWLERSSALRPHEQRMVLANQVRRRPRNRRKRKVGRRNKKAVKLRLPFLGYRSPP</sequence>
<accession>A0A8S4QJ37</accession>
<dbReference type="AlphaFoldDB" id="A0A8S4QJ37"/>
<evidence type="ECO:0000313" key="2">
    <source>
        <dbReference type="Proteomes" id="UP000838756"/>
    </source>
</evidence>
<dbReference type="EMBL" id="CAKXAJ010002820">
    <property type="protein sequence ID" value="CAH2208253.1"/>
    <property type="molecule type" value="Genomic_DNA"/>
</dbReference>
<gene>
    <name evidence="1" type="primary">jg25748</name>
    <name evidence="1" type="ORF">PAEG_LOCUS869</name>
</gene>